<dbReference type="EMBL" id="PZQS01000008">
    <property type="protein sequence ID" value="PVD25513.1"/>
    <property type="molecule type" value="Genomic_DNA"/>
</dbReference>
<organism evidence="9 10">
    <name type="scientific">Pomacea canaliculata</name>
    <name type="common">Golden apple snail</name>
    <dbReference type="NCBI Taxonomy" id="400727"/>
    <lineage>
        <taxon>Eukaryota</taxon>
        <taxon>Metazoa</taxon>
        <taxon>Spiralia</taxon>
        <taxon>Lophotrochozoa</taxon>
        <taxon>Mollusca</taxon>
        <taxon>Gastropoda</taxon>
        <taxon>Caenogastropoda</taxon>
        <taxon>Architaenioglossa</taxon>
        <taxon>Ampullarioidea</taxon>
        <taxon>Ampullariidae</taxon>
        <taxon>Pomacea</taxon>
    </lineage>
</organism>
<evidence type="ECO:0000256" key="8">
    <source>
        <dbReference type="SAM" id="Phobius"/>
    </source>
</evidence>
<dbReference type="OrthoDB" id="411251at2759"/>
<dbReference type="GO" id="GO:0006888">
    <property type="term" value="P:endoplasmic reticulum to Golgi vesicle-mediated transport"/>
    <property type="evidence" value="ECO:0007669"/>
    <property type="project" value="InterPro"/>
</dbReference>
<reference evidence="9 10" key="1">
    <citation type="submission" date="2018-04" db="EMBL/GenBank/DDBJ databases">
        <title>The genome of golden apple snail Pomacea canaliculata provides insight into stress tolerance and invasive adaptation.</title>
        <authorList>
            <person name="Liu C."/>
            <person name="Liu B."/>
            <person name="Ren Y."/>
            <person name="Zhang Y."/>
            <person name="Wang H."/>
            <person name="Li S."/>
            <person name="Jiang F."/>
            <person name="Yin L."/>
            <person name="Zhang G."/>
            <person name="Qian W."/>
            <person name="Fan W."/>
        </authorList>
    </citation>
    <scope>NUCLEOTIDE SEQUENCE [LARGE SCALE GENOMIC DNA]</scope>
    <source>
        <strain evidence="9">SZHN2017</strain>
        <tissue evidence="9">Muscle</tissue>
    </source>
</reference>
<dbReference type="GO" id="GO:0000139">
    <property type="term" value="C:Golgi membrane"/>
    <property type="evidence" value="ECO:0007669"/>
    <property type="project" value="UniProtKB-SubCell"/>
</dbReference>
<keyword evidence="6 8" id="KW-0472">Membrane</keyword>
<evidence type="ECO:0000256" key="7">
    <source>
        <dbReference type="ARBA" id="ARBA00024188"/>
    </source>
</evidence>
<keyword evidence="10" id="KW-1185">Reference proteome</keyword>
<sequence length="205" mass="23734">METYVPSSQSESSSTVPPDEFQFIPQASNEVKVDGSINSNTTSTRTDGYGVVRRGAALNFLENRGFGWLLEEDEIEEEDQRSLLEELDIDLKDIYYKVRCVLFPLPQLGFNRHILRESPDFWGPLIIILLYALVSLYGQFRVVSWILTIWLFWCILGVSAGQSPWRRGYILTVPWRHWLFCFTTRHHSSISSSCQLILCYQKDIT</sequence>
<keyword evidence="5" id="KW-0333">Golgi apparatus</keyword>
<dbReference type="PANTHER" id="PTHR21236">
    <property type="entry name" value="GOLGI MEMBRANE PROTEIN YIP1"/>
    <property type="match status" value="1"/>
</dbReference>
<evidence type="ECO:0000256" key="5">
    <source>
        <dbReference type="ARBA" id="ARBA00023034"/>
    </source>
</evidence>
<evidence type="ECO:0000256" key="2">
    <source>
        <dbReference type="ARBA" id="ARBA00010596"/>
    </source>
</evidence>
<evidence type="ECO:0000313" key="10">
    <source>
        <dbReference type="Proteomes" id="UP000245119"/>
    </source>
</evidence>
<feature type="transmembrane region" description="Helical" evidence="8">
    <location>
        <begin position="143"/>
        <end position="161"/>
    </location>
</feature>
<dbReference type="STRING" id="400727.A0A2T7NWG3"/>
<proteinExistence type="inferred from homology"/>
<feature type="transmembrane region" description="Helical" evidence="8">
    <location>
        <begin position="121"/>
        <end position="137"/>
    </location>
</feature>
<evidence type="ECO:0000256" key="4">
    <source>
        <dbReference type="ARBA" id="ARBA00022989"/>
    </source>
</evidence>
<keyword evidence="4 8" id="KW-1133">Transmembrane helix</keyword>
<comment type="subcellular location">
    <subcellularLocation>
        <location evidence="1">Golgi apparatus membrane</location>
        <topology evidence="1">Multi-pass membrane protein</topology>
    </subcellularLocation>
    <subcellularLocation>
        <location evidence="7">Golgi apparatus</location>
        <location evidence="7">cis-Golgi network membrane</location>
    </subcellularLocation>
</comment>
<keyword evidence="3 8" id="KW-0812">Transmembrane</keyword>
<evidence type="ECO:0000313" key="9">
    <source>
        <dbReference type="EMBL" id="PVD25513.1"/>
    </source>
</evidence>
<dbReference type="GO" id="GO:0005802">
    <property type="term" value="C:trans-Golgi network"/>
    <property type="evidence" value="ECO:0007669"/>
    <property type="project" value="TreeGrafter"/>
</dbReference>
<evidence type="ECO:0000256" key="6">
    <source>
        <dbReference type="ARBA" id="ARBA00023136"/>
    </source>
</evidence>
<dbReference type="GO" id="GO:0048280">
    <property type="term" value="P:vesicle fusion with Golgi apparatus"/>
    <property type="evidence" value="ECO:0007669"/>
    <property type="project" value="TreeGrafter"/>
</dbReference>
<dbReference type="InterPro" id="IPR045231">
    <property type="entry name" value="Yip1/4-like"/>
</dbReference>
<accession>A0A2T7NWG3</accession>
<name>A0A2T7NWG3_POMCA</name>
<comment type="caution">
    <text evidence="9">The sequence shown here is derived from an EMBL/GenBank/DDBJ whole genome shotgun (WGS) entry which is preliminary data.</text>
</comment>
<feature type="non-terminal residue" evidence="9">
    <location>
        <position position="205"/>
    </location>
</feature>
<gene>
    <name evidence="9" type="ORF">C0Q70_13169</name>
</gene>
<dbReference type="Proteomes" id="UP000245119">
    <property type="component" value="Linkage Group LG8"/>
</dbReference>
<dbReference type="AlphaFoldDB" id="A0A2T7NWG3"/>
<protein>
    <recommendedName>
        <fullName evidence="11">Protein YIPF</fullName>
    </recommendedName>
</protein>
<dbReference type="PANTHER" id="PTHR21236:SF7">
    <property type="entry name" value="PROTEIN YIPF4"/>
    <property type="match status" value="1"/>
</dbReference>
<evidence type="ECO:0008006" key="11">
    <source>
        <dbReference type="Google" id="ProtNLM"/>
    </source>
</evidence>
<comment type="similarity">
    <text evidence="2">Belongs to the YIP1 family.</text>
</comment>
<evidence type="ECO:0000256" key="3">
    <source>
        <dbReference type="ARBA" id="ARBA00022692"/>
    </source>
</evidence>
<evidence type="ECO:0000256" key="1">
    <source>
        <dbReference type="ARBA" id="ARBA00004653"/>
    </source>
</evidence>